<feature type="repeat" description="WD" evidence="3">
    <location>
        <begin position="1685"/>
        <end position="1726"/>
    </location>
</feature>
<dbReference type="Proteomes" id="UP000076154">
    <property type="component" value="Unassembled WGS sequence"/>
</dbReference>
<evidence type="ECO:0000256" key="1">
    <source>
        <dbReference type="ARBA" id="ARBA00022574"/>
    </source>
</evidence>
<evidence type="ECO:0000256" key="2">
    <source>
        <dbReference type="ARBA" id="ARBA00022737"/>
    </source>
</evidence>
<feature type="repeat" description="WD" evidence="3">
    <location>
        <begin position="1168"/>
        <end position="1209"/>
    </location>
</feature>
<evidence type="ECO:0000256" key="4">
    <source>
        <dbReference type="SAM" id="MobiDB-lite"/>
    </source>
</evidence>
<dbReference type="PANTHER" id="PTHR19879">
    <property type="entry name" value="TRANSCRIPTION INITIATION FACTOR TFIID"/>
    <property type="match status" value="1"/>
</dbReference>
<feature type="repeat" description="WD" evidence="3">
    <location>
        <begin position="954"/>
        <end position="995"/>
    </location>
</feature>
<dbReference type="CDD" id="cd00200">
    <property type="entry name" value="WD40"/>
    <property type="match status" value="4"/>
</dbReference>
<dbReference type="OrthoDB" id="538223at2759"/>
<dbReference type="PRINTS" id="PR00320">
    <property type="entry name" value="GPROTEINBRPT"/>
</dbReference>
<proteinExistence type="predicted"/>
<feature type="repeat" description="WD" evidence="3">
    <location>
        <begin position="1424"/>
        <end position="1465"/>
    </location>
</feature>
<feature type="repeat" description="WD" evidence="3">
    <location>
        <begin position="1382"/>
        <end position="1423"/>
    </location>
</feature>
<dbReference type="InterPro" id="IPR056884">
    <property type="entry name" value="NPHP3-like_N"/>
</dbReference>
<dbReference type="PROSITE" id="PS50294">
    <property type="entry name" value="WD_REPEATS_REGION"/>
    <property type="match status" value="19"/>
</dbReference>
<feature type="repeat" description="WD" evidence="3">
    <location>
        <begin position="1728"/>
        <end position="1769"/>
    </location>
</feature>
<dbReference type="STRING" id="39966.A0A369JDD6"/>
<dbReference type="Pfam" id="PF00400">
    <property type="entry name" value="WD40"/>
    <property type="match status" value="15"/>
</dbReference>
<feature type="repeat" description="WD" evidence="3">
    <location>
        <begin position="1597"/>
        <end position="1638"/>
    </location>
</feature>
<feature type="repeat" description="WD" evidence="3">
    <location>
        <begin position="997"/>
        <end position="1038"/>
    </location>
</feature>
<keyword evidence="1 3" id="KW-0853">WD repeat</keyword>
<dbReference type="InParanoid" id="A0A369JDD6"/>
<dbReference type="Pfam" id="PF24883">
    <property type="entry name" value="NPHP3_N"/>
    <property type="match status" value="1"/>
</dbReference>
<dbReference type="InterPro" id="IPR000008">
    <property type="entry name" value="C2_dom"/>
</dbReference>
<dbReference type="EMBL" id="LUEZ02000071">
    <property type="protein sequence ID" value="RDB20131.1"/>
    <property type="molecule type" value="Genomic_DNA"/>
</dbReference>
<dbReference type="InterPro" id="IPR055442">
    <property type="entry name" value="Beta-prop_EML-like_2nd"/>
</dbReference>
<comment type="caution">
    <text evidence="6">The sequence shown here is derived from an EMBL/GenBank/DDBJ whole genome shotgun (WGS) entry which is preliminary data.</text>
</comment>
<dbReference type="InterPro" id="IPR015943">
    <property type="entry name" value="WD40/YVTN_repeat-like_dom_sf"/>
</dbReference>
<feature type="repeat" description="WD" evidence="3">
    <location>
        <begin position="1040"/>
        <end position="1081"/>
    </location>
</feature>
<feature type="repeat" description="WD" evidence="3">
    <location>
        <begin position="1339"/>
        <end position="1380"/>
    </location>
</feature>
<dbReference type="InterPro" id="IPR035892">
    <property type="entry name" value="C2_domain_sf"/>
</dbReference>
<evidence type="ECO:0000313" key="7">
    <source>
        <dbReference type="Proteomes" id="UP000076154"/>
    </source>
</evidence>
<reference evidence="6" key="1">
    <citation type="submission" date="2018-04" db="EMBL/GenBank/DDBJ databases">
        <title>Whole genome sequencing of Hypsizygus marmoreus.</title>
        <authorList>
            <person name="Choi I.-G."/>
            <person name="Min B."/>
            <person name="Kim J.-G."/>
            <person name="Kim S."/>
            <person name="Oh Y.-L."/>
            <person name="Kong W.-S."/>
            <person name="Park H."/>
            <person name="Jeong J."/>
            <person name="Song E.-S."/>
        </authorList>
    </citation>
    <scope>NUCLEOTIDE SEQUENCE [LARGE SCALE GENOMIC DNA]</scope>
    <source>
        <strain evidence="6">51987-8</strain>
    </source>
</reference>
<feature type="repeat" description="WD" evidence="3">
    <location>
        <begin position="1771"/>
        <end position="1812"/>
    </location>
</feature>
<dbReference type="Gene3D" id="2.60.40.150">
    <property type="entry name" value="C2 domain"/>
    <property type="match status" value="1"/>
</dbReference>
<sequence length="1948" mass="213996">MAEKQAQAIKTLSHRARPSSSVRKRFTIEGHHSLFSPTTITRMINADVPDLTYMGDLKDTLKLYVKLSTDDETKQTAASSRKKAIPAWHDKLSFNVHESSTLKAQVYAKHRILRDEYVGGAEIQMATLLAHTGHFHNSNAAITTNIPPVEPVELKLGVSIGASDARFKGDRGILRFTVHEESTSALGTLLFKTQDNIAEMQDVPWALYLSGTEGFIKTVNAISMGDPMFFQLHPYTQVAWGVLSMVYKALLAQKYRDDDIRDLVEFLTNVFIFLQDGDALKEIQEYFIGFPTTDHQIDLPGNIQRQIDVLSLILNQATECGYFIHNYTKEHVVWSRLVRDSGNGVSWQIQEYKAKLNDLKAAFQIHAILEIEITTFKVLGKVNNLAAQVDFSEMLYSKGATYNPEKGCLPSTRQGIIDEIVGWVNSPADETPCLFWLNGVAGSGKSAIAHSVARRISEQKRLGSFFGFDSGKADRGPEYLFSTIALDLGDLDVYWRLSLWDVIKDARALRSDPSVLRQFENFILKPAKALSISGPLLIVIDALDECGDPSLRKPILAVLEKSLLSLPSNFRVLLTSRAENDIVKALQNKPHILCRSMDVIDVGTTKHDISVFFETRLSGLLDEDKTWKSQLISKSEGLFQWAATACLFIESPSVWTSSEKLEILLSSDVSNLDLLYMNILQRTFPSVTPAAQRRIKSILGTVITAQEALPLSALFELCPDTKADVVRSILQPLGSLLSGVTQNHLPIRPLHTSFRDFLIDPQRSGIFSIDLQESNQSLLMSSFRIMKALHFNICQLPTSHISNEQQENLDLKIKEFISVQLAYACQYWAIHLHATTVEDNMMKELNAFMHTKLLYWLEALSLLKAMNVAYQALPMIDAWAQQSNESISKLCQDARQFIGIFGAAIAHSAPHIYISALPFAPKDSMVSKIYSPQFTKTISIAHGQVKDWPAIQNVLKANSVVNSVAFSPNSKYIACGTDSQRIHLWNAETGMVINDAFQGHTAAIYSARFSPDGQHIVSASGDKTICIWSAKSGAIVHGPLKGHTDEVYAVTFSPNGKLVASGSSDKTILLWNVETGKLTGNPLKGHKDDVLSVVFSSDGTHLISGSSDCIICIWDIETRTLVKKLAKHIRQINSVAISNDGKYMVSGSDDGRICVWNAYTYKLVLPPLKAHSKPISALAFSPNGLYLASASRDETICVWDVNTDTLISQPIKHHAGSVWSVAFSPDSKKIASASEDKTICIWDAKTRKLIVGPFVGHSEPIYCVHFSPDGQQIVSASLDQTLQIWNANTGIIIPGIFDGHLDCINTIAISPDSKLIVSGSDDKTLQIWDNEGNLVAGPYTGHTDIINSVAFSPDGKYIVSGSDDETFIVWNAATGEIVIGPIHREDACVMSVAFAPNGQYIASGSNDGTICIWKAKTGQLAIGPLTYTDDINSVAWSPDCNYLVSGSSNHKVIVWNVLSGNISLGPLEGHTDVVFTVAFSPNGRYFASGSHDNTIIVWDTETGNIIYEPLVGHLDEVYSIAFSPDGKQLVSGSFDETVRLWSIGDEKIVNDFSSVEYMESIDAVSISPDGQFIVTGSTNGKIHMWDTKTGVLLSKSFQGHQSSISSIDITLDSKLIASAAEDGLIIIWDTITRDIVQKLQIENEDNDEACVVEFSPDGKYIGTGSYNGTIIIWNAQTGGFVVKPLKKHQEKINCLAFSPDGLLIASGSDDNDIYMWSVETGAITIGPLCQHSDPVTCLVYSSDGQYLVSGSDDGAIIVWNPITGDILASSSEKHSDWVMSMQFSTDNTQIFSWSNDNILKSWDTKTGNILSSYSAQGETGKTYDAAITADGKHIAAGSANGMLWVWNIDGHASLPTLHNSDPSLTLGIPQFSGKVEMDNGWLIGPNAELLLWVPPWNCMGLYWQQNGILVIGKGYTLLDDANFVHGSSWSLCKTRNCKLSTNITFCTC</sequence>
<dbReference type="SUPFAM" id="SSF52540">
    <property type="entry name" value="P-loop containing nucleoside triphosphate hydrolases"/>
    <property type="match status" value="1"/>
</dbReference>
<dbReference type="InterPro" id="IPR020472">
    <property type="entry name" value="WD40_PAC1"/>
</dbReference>
<dbReference type="Pfam" id="PF00168">
    <property type="entry name" value="C2"/>
    <property type="match status" value="1"/>
</dbReference>
<dbReference type="PROSITE" id="PS50082">
    <property type="entry name" value="WD_REPEATS_2"/>
    <property type="match status" value="20"/>
</dbReference>
<keyword evidence="2" id="KW-0677">Repeat</keyword>
<gene>
    <name evidence="6" type="ORF">Hypma_012763</name>
</gene>
<dbReference type="SMART" id="SM00320">
    <property type="entry name" value="WD40"/>
    <property type="match status" value="21"/>
</dbReference>
<feature type="repeat" description="WD" evidence="3">
    <location>
        <begin position="1510"/>
        <end position="1551"/>
    </location>
</feature>
<feature type="repeat" description="WD" evidence="3">
    <location>
        <begin position="1467"/>
        <end position="1508"/>
    </location>
</feature>
<dbReference type="Pfam" id="PF23414">
    <property type="entry name" value="Beta-prop_EML_2"/>
    <property type="match status" value="1"/>
</dbReference>
<protein>
    <recommendedName>
        <fullName evidence="5">C2 domain-containing protein</fullName>
    </recommendedName>
</protein>
<dbReference type="PROSITE" id="PS50004">
    <property type="entry name" value="C2"/>
    <property type="match status" value="1"/>
</dbReference>
<dbReference type="PROSITE" id="PS00678">
    <property type="entry name" value="WD_REPEATS_1"/>
    <property type="match status" value="9"/>
</dbReference>
<dbReference type="SUPFAM" id="SSF50978">
    <property type="entry name" value="WD40 repeat-like"/>
    <property type="match status" value="4"/>
</dbReference>
<feature type="domain" description="C2" evidence="5">
    <location>
        <begin position="20"/>
        <end position="139"/>
    </location>
</feature>
<dbReference type="Gene3D" id="3.40.50.300">
    <property type="entry name" value="P-loop containing nucleotide triphosphate hydrolases"/>
    <property type="match status" value="1"/>
</dbReference>
<dbReference type="InterPro" id="IPR027417">
    <property type="entry name" value="P-loop_NTPase"/>
</dbReference>
<feature type="repeat" description="WD" evidence="3">
    <location>
        <begin position="1125"/>
        <end position="1157"/>
    </location>
</feature>
<keyword evidence="7" id="KW-1185">Reference proteome</keyword>
<feature type="repeat" description="WD" evidence="3">
    <location>
        <begin position="1083"/>
        <end position="1124"/>
    </location>
</feature>
<dbReference type="InterPro" id="IPR001680">
    <property type="entry name" value="WD40_rpt"/>
</dbReference>
<dbReference type="InterPro" id="IPR036322">
    <property type="entry name" value="WD40_repeat_dom_sf"/>
</dbReference>
<feature type="region of interest" description="Disordered" evidence="4">
    <location>
        <begin position="1"/>
        <end position="20"/>
    </location>
</feature>
<feature type="repeat" description="WD" evidence="3">
    <location>
        <begin position="1297"/>
        <end position="1329"/>
    </location>
</feature>
<evidence type="ECO:0000259" key="5">
    <source>
        <dbReference type="PROSITE" id="PS50004"/>
    </source>
</evidence>
<dbReference type="SUPFAM" id="SSF49562">
    <property type="entry name" value="C2 domain (Calcium/lipid-binding domain, CaLB)"/>
    <property type="match status" value="1"/>
</dbReference>
<feature type="repeat" description="WD" evidence="3">
    <location>
        <begin position="1211"/>
        <end position="1252"/>
    </location>
</feature>
<feature type="repeat" description="WD" evidence="3">
    <location>
        <begin position="1254"/>
        <end position="1290"/>
    </location>
</feature>
<name>A0A369JDD6_HYPMA</name>
<evidence type="ECO:0000256" key="3">
    <source>
        <dbReference type="PROSITE-ProRule" id="PRU00221"/>
    </source>
</evidence>
<feature type="repeat" description="WD" evidence="3">
    <location>
        <begin position="1554"/>
        <end position="1595"/>
    </location>
</feature>
<feature type="repeat" description="WD" evidence="3">
    <location>
        <begin position="1642"/>
        <end position="1683"/>
    </location>
</feature>
<dbReference type="Gene3D" id="2.130.10.10">
    <property type="entry name" value="YVTN repeat-like/Quinoprotein amine dehydrogenase"/>
    <property type="match status" value="7"/>
</dbReference>
<organism evidence="6 7">
    <name type="scientific">Hypsizygus marmoreus</name>
    <name type="common">White beech mushroom</name>
    <name type="synonym">Agaricus marmoreus</name>
    <dbReference type="NCBI Taxonomy" id="39966"/>
    <lineage>
        <taxon>Eukaryota</taxon>
        <taxon>Fungi</taxon>
        <taxon>Dikarya</taxon>
        <taxon>Basidiomycota</taxon>
        <taxon>Agaricomycotina</taxon>
        <taxon>Agaricomycetes</taxon>
        <taxon>Agaricomycetidae</taxon>
        <taxon>Agaricales</taxon>
        <taxon>Tricholomatineae</taxon>
        <taxon>Lyophyllaceae</taxon>
        <taxon>Hypsizygus</taxon>
    </lineage>
</organism>
<evidence type="ECO:0000313" key="6">
    <source>
        <dbReference type="EMBL" id="RDB20131.1"/>
    </source>
</evidence>
<dbReference type="PANTHER" id="PTHR19879:SF9">
    <property type="entry name" value="TRANSCRIPTION INITIATION FACTOR TFIID SUBUNIT 5"/>
    <property type="match status" value="1"/>
</dbReference>
<accession>A0A369JDD6</accession>
<dbReference type="InterPro" id="IPR019775">
    <property type="entry name" value="WD40_repeat_CS"/>
</dbReference>